<dbReference type="Pfam" id="PF12833">
    <property type="entry name" value="HTH_18"/>
    <property type="match status" value="1"/>
</dbReference>
<keyword evidence="1" id="KW-0805">Transcription regulation</keyword>
<gene>
    <name evidence="5" type="ORF">BXP70_25395</name>
</gene>
<dbReference type="InterPro" id="IPR020449">
    <property type="entry name" value="Tscrpt_reg_AraC-type_HTH"/>
</dbReference>
<dbReference type="PANTHER" id="PTHR43280">
    <property type="entry name" value="ARAC-FAMILY TRANSCRIPTIONAL REGULATOR"/>
    <property type="match status" value="1"/>
</dbReference>
<reference evidence="5 6" key="1">
    <citation type="submission" date="2017-01" db="EMBL/GenBank/DDBJ databases">
        <title>A new Hymenobacter.</title>
        <authorList>
            <person name="Liang Y."/>
            <person name="Feng F."/>
        </authorList>
    </citation>
    <scope>NUCLEOTIDE SEQUENCE [LARGE SCALE GENOMIC DNA]</scope>
    <source>
        <strain evidence="5">MIMBbqt21</strain>
    </source>
</reference>
<comment type="caution">
    <text evidence="5">The sequence shown here is derived from an EMBL/GenBank/DDBJ whole genome shotgun (WGS) entry which is preliminary data.</text>
</comment>
<evidence type="ECO:0000256" key="1">
    <source>
        <dbReference type="ARBA" id="ARBA00023015"/>
    </source>
</evidence>
<evidence type="ECO:0000259" key="4">
    <source>
        <dbReference type="PROSITE" id="PS01124"/>
    </source>
</evidence>
<feature type="domain" description="HTH araC/xylS-type" evidence="4">
    <location>
        <begin position="186"/>
        <end position="284"/>
    </location>
</feature>
<dbReference type="Proteomes" id="UP000194873">
    <property type="component" value="Unassembled WGS sequence"/>
</dbReference>
<dbReference type="PROSITE" id="PS01124">
    <property type="entry name" value="HTH_ARAC_FAMILY_2"/>
    <property type="match status" value="1"/>
</dbReference>
<dbReference type="SUPFAM" id="SSF46689">
    <property type="entry name" value="Homeodomain-like"/>
    <property type="match status" value="1"/>
</dbReference>
<accession>A0A243W6Y8</accession>
<keyword evidence="3" id="KW-0804">Transcription</keyword>
<sequence>MKQATAPLPNYPLSPLARAGVLVRTLADATGPAPHPAASAHRDAHYLLVLLTAGELHLMLDFEDLTLGAPALVLISPGQVHQLRKAVAPQGWGASFEPSLVAEEVRTLLEYGLQQPLPLGAQPVFQARGETLFALLMDCQQDVSSPVHLGSALQALLAALLQLTAGVLAPPAARPGAGTRATELLAGFYQLLRQHFTTWKQPAQYAAALAVSPSHLNDTVKALSGHPVSQHLQARAMLEAKRLLYHTDQPVKQIGYALGYEEPLYFGKLFKKVTGLTPQQFRRTIRE</sequence>
<dbReference type="OrthoDB" id="9793451at2"/>
<evidence type="ECO:0000256" key="3">
    <source>
        <dbReference type="ARBA" id="ARBA00023163"/>
    </source>
</evidence>
<evidence type="ECO:0000313" key="6">
    <source>
        <dbReference type="Proteomes" id="UP000194873"/>
    </source>
</evidence>
<dbReference type="InterPro" id="IPR037923">
    <property type="entry name" value="HTH-like"/>
</dbReference>
<organism evidence="5 6">
    <name type="scientific">Hymenobacter crusticola</name>
    <dbReference type="NCBI Taxonomy" id="1770526"/>
    <lineage>
        <taxon>Bacteria</taxon>
        <taxon>Pseudomonadati</taxon>
        <taxon>Bacteroidota</taxon>
        <taxon>Cytophagia</taxon>
        <taxon>Cytophagales</taxon>
        <taxon>Hymenobacteraceae</taxon>
        <taxon>Hymenobacter</taxon>
    </lineage>
</organism>
<keyword evidence="6" id="KW-1185">Reference proteome</keyword>
<dbReference type="PRINTS" id="PR00032">
    <property type="entry name" value="HTHARAC"/>
</dbReference>
<proteinExistence type="predicted"/>
<dbReference type="EMBL" id="MTSE01000027">
    <property type="protein sequence ID" value="OUJ70011.1"/>
    <property type="molecule type" value="Genomic_DNA"/>
</dbReference>
<evidence type="ECO:0000313" key="5">
    <source>
        <dbReference type="EMBL" id="OUJ70011.1"/>
    </source>
</evidence>
<dbReference type="GO" id="GO:0003700">
    <property type="term" value="F:DNA-binding transcription factor activity"/>
    <property type="evidence" value="ECO:0007669"/>
    <property type="project" value="InterPro"/>
</dbReference>
<dbReference type="SUPFAM" id="SSF51215">
    <property type="entry name" value="Regulatory protein AraC"/>
    <property type="match status" value="1"/>
</dbReference>
<dbReference type="PANTHER" id="PTHR43280:SF32">
    <property type="entry name" value="TRANSCRIPTIONAL REGULATORY PROTEIN"/>
    <property type="match status" value="1"/>
</dbReference>
<keyword evidence="2" id="KW-0238">DNA-binding</keyword>
<dbReference type="AlphaFoldDB" id="A0A243W6Y8"/>
<dbReference type="RefSeq" id="WP_086596929.1">
    <property type="nucleotide sequence ID" value="NZ_MTSE01000027.1"/>
</dbReference>
<evidence type="ECO:0000256" key="2">
    <source>
        <dbReference type="ARBA" id="ARBA00023125"/>
    </source>
</evidence>
<dbReference type="GO" id="GO:0043565">
    <property type="term" value="F:sequence-specific DNA binding"/>
    <property type="evidence" value="ECO:0007669"/>
    <property type="project" value="InterPro"/>
</dbReference>
<dbReference type="Gene3D" id="1.10.10.60">
    <property type="entry name" value="Homeodomain-like"/>
    <property type="match status" value="1"/>
</dbReference>
<dbReference type="SMART" id="SM00342">
    <property type="entry name" value="HTH_ARAC"/>
    <property type="match status" value="1"/>
</dbReference>
<dbReference type="InterPro" id="IPR009057">
    <property type="entry name" value="Homeodomain-like_sf"/>
</dbReference>
<protein>
    <recommendedName>
        <fullName evidence="4">HTH araC/xylS-type domain-containing protein</fullName>
    </recommendedName>
</protein>
<name>A0A243W6Y8_9BACT</name>
<dbReference type="InterPro" id="IPR018060">
    <property type="entry name" value="HTH_AraC"/>
</dbReference>